<name>A0A174C2Y0_ANAHA</name>
<proteinExistence type="predicted"/>
<sequence>MKRSELNSICAEIQKRQLIELKADFLEMSKLSHDESSHFEDFFAALMANSLPILSKLSVQCTIDTLENLGLIKIEDD</sequence>
<dbReference type="EMBL" id="CP012098">
    <property type="protein sequence ID" value="AQP39861.1"/>
    <property type="molecule type" value="Genomic_DNA"/>
</dbReference>
<organism evidence="1 3">
    <name type="scientific">Anaerostipes hadrus</name>
    <dbReference type="NCBI Taxonomy" id="649756"/>
    <lineage>
        <taxon>Bacteria</taxon>
        <taxon>Bacillati</taxon>
        <taxon>Bacillota</taxon>
        <taxon>Clostridia</taxon>
        <taxon>Lachnospirales</taxon>
        <taxon>Lachnospiraceae</taxon>
        <taxon>Anaerostipes</taxon>
    </lineage>
</organism>
<dbReference type="AlphaFoldDB" id="A0A174C2Y0"/>
<accession>A0A174C2Y0</accession>
<reference evidence="2 4" key="2">
    <citation type="journal article" date="2020" name="Cell Host Microbe">
        <title>Functional and Genomic Variation between Human-Derived Isolates of Lachnospiraceae Reveals Inter- and Intra-Species Diversity.</title>
        <authorList>
            <person name="Sorbara M.T."/>
            <person name="Littmann E.R."/>
            <person name="Fontana E."/>
            <person name="Moody T.U."/>
            <person name="Kohout C.E."/>
            <person name="Gjonbalaj M."/>
            <person name="Eaton V."/>
            <person name="Seok R."/>
            <person name="Leiner I.M."/>
            <person name="Pamer E.G."/>
        </authorList>
    </citation>
    <scope>NUCLEOTIDE SEQUENCE [LARGE SCALE GENOMIC DNA]</scope>
    <source>
        <strain evidence="2 4">MSK.14.57</strain>
    </source>
</reference>
<reference evidence="2" key="3">
    <citation type="submission" date="2020-02" db="EMBL/GenBank/DDBJ databases">
        <authorList>
            <person name="Littmann E."/>
            <person name="Sorbara M."/>
        </authorList>
    </citation>
    <scope>NUCLEOTIDE SEQUENCE</scope>
    <source>
        <strain evidence="2">MSK.14.57</strain>
    </source>
</reference>
<evidence type="ECO:0000313" key="1">
    <source>
        <dbReference type="EMBL" id="AQP39861.1"/>
    </source>
</evidence>
<protein>
    <submittedName>
        <fullName evidence="1">Uncharacterized protein</fullName>
    </submittedName>
</protein>
<gene>
    <name evidence="1" type="ORF">DO83_09875</name>
    <name evidence="2" type="ORF">G5A72_05085</name>
</gene>
<dbReference type="EMBL" id="JAAITB010000008">
    <property type="protein sequence ID" value="NSJ78972.1"/>
    <property type="molecule type" value="Genomic_DNA"/>
</dbReference>
<evidence type="ECO:0000313" key="4">
    <source>
        <dbReference type="Proteomes" id="UP001644750"/>
    </source>
</evidence>
<dbReference type="Proteomes" id="UP000188159">
    <property type="component" value="Chromosome"/>
</dbReference>
<dbReference type="RefSeq" id="WP_009204021.1">
    <property type="nucleotide sequence ID" value="NZ_BAABYN010000001.1"/>
</dbReference>
<reference evidence="1 3" key="1">
    <citation type="journal article" date="2016" name="Sci. Rep.">
        <title>Accelerated dysbiosis of gut microbiota during aggravation of DSS-induced colitis by a butyrate-producing bacterium.</title>
        <authorList>
            <person name="Zhang Q."/>
            <person name="Wu Y."/>
            <person name="Wang J."/>
            <person name="Wu G."/>
            <person name="Long W."/>
            <person name="Xue Z."/>
            <person name="Wang L."/>
            <person name="Zhang X."/>
            <person name="Pang X."/>
            <person name="Zhao Y."/>
            <person name="Zhao L."/>
            <person name="Zhang C."/>
        </authorList>
    </citation>
    <scope>NUCLEOTIDE SEQUENCE [LARGE SCALE GENOMIC DNA]</scope>
    <source>
        <strain evidence="1 3">BPB5</strain>
    </source>
</reference>
<evidence type="ECO:0000313" key="2">
    <source>
        <dbReference type="EMBL" id="NSJ78972.1"/>
    </source>
</evidence>
<evidence type="ECO:0000313" key="3">
    <source>
        <dbReference type="Proteomes" id="UP000188159"/>
    </source>
</evidence>
<dbReference type="Proteomes" id="UP001644750">
    <property type="component" value="Unassembled WGS sequence"/>
</dbReference>
<keyword evidence="4" id="KW-1185">Reference proteome</keyword>